<evidence type="ECO:0000256" key="2">
    <source>
        <dbReference type="ARBA" id="ARBA00022741"/>
    </source>
</evidence>
<comment type="caution">
    <text evidence="8">The sequence shown here is derived from an EMBL/GenBank/DDBJ whole genome shotgun (WGS) entry which is preliminary data.</text>
</comment>
<sequence>MQAGDVVGGRYRLDRELGRGGFGVVWAAHDETIGRAVALKVLSEEKAGDEEAVGRFIREARTVGLLSNPHIVTLFDYGRVQDGARSTHYLVMELVRGRSLAQVMREERPEPAVALRWVRQICKALDAAHRNGVVHRDIKPENIMITEGGEAKVLDFGIARLLSQPAAGGLTSTDVVIGTPVYLAPECWAGGRIDGRADLYALGVVLYQLCTGRRPFNADQAVTMMYAHLHEPPPPPHTADPALDRLILQLLAKRPEDRPADAAEVRHRLRDLRVLRELKGAGDPEALRQRADDAWRRGAAGSPERAVEQLVALIPRFARAFGPADLRTLRTCHDLALWLARSGRPRAAVALLRELLPALDGHPRAREDVGRDLERWERESAGAEPEPDRPLALAELLDGSAQGG</sequence>
<dbReference type="EMBL" id="JBHSOF010000072">
    <property type="protein sequence ID" value="MFC5667914.1"/>
    <property type="molecule type" value="Genomic_DNA"/>
</dbReference>
<evidence type="ECO:0000259" key="7">
    <source>
        <dbReference type="PROSITE" id="PS50011"/>
    </source>
</evidence>
<reference evidence="9" key="1">
    <citation type="journal article" date="2019" name="Int. J. Syst. Evol. Microbiol.">
        <title>The Global Catalogue of Microorganisms (GCM) 10K type strain sequencing project: providing services to taxonomists for standard genome sequencing and annotation.</title>
        <authorList>
            <consortium name="The Broad Institute Genomics Platform"/>
            <consortium name="The Broad Institute Genome Sequencing Center for Infectious Disease"/>
            <person name="Wu L."/>
            <person name="Ma J."/>
        </authorList>
    </citation>
    <scope>NUCLEOTIDE SEQUENCE [LARGE SCALE GENOMIC DNA]</scope>
    <source>
        <strain evidence="9">CGMCC 4.1437</strain>
    </source>
</reference>
<feature type="binding site" evidence="5">
    <location>
        <position position="40"/>
    </location>
    <ligand>
        <name>ATP</name>
        <dbReference type="ChEBI" id="CHEBI:30616"/>
    </ligand>
</feature>
<evidence type="ECO:0000256" key="6">
    <source>
        <dbReference type="SAM" id="MobiDB-lite"/>
    </source>
</evidence>
<keyword evidence="4 5" id="KW-0067">ATP-binding</keyword>
<feature type="region of interest" description="Disordered" evidence="6">
    <location>
        <begin position="363"/>
        <end position="404"/>
    </location>
</feature>
<dbReference type="Gene3D" id="1.10.510.10">
    <property type="entry name" value="Transferase(Phosphotransferase) domain 1"/>
    <property type="match status" value="1"/>
</dbReference>
<evidence type="ECO:0000256" key="4">
    <source>
        <dbReference type="ARBA" id="ARBA00022840"/>
    </source>
</evidence>
<evidence type="ECO:0000313" key="8">
    <source>
        <dbReference type="EMBL" id="MFC5667914.1"/>
    </source>
</evidence>
<dbReference type="InterPro" id="IPR017441">
    <property type="entry name" value="Protein_kinase_ATP_BS"/>
</dbReference>
<evidence type="ECO:0000313" key="9">
    <source>
        <dbReference type="Proteomes" id="UP001595975"/>
    </source>
</evidence>
<keyword evidence="9" id="KW-1185">Reference proteome</keyword>
<dbReference type="SMART" id="SM00220">
    <property type="entry name" value="S_TKc"/>
    <property type="match status" value="1"/>
</dbReference>
<name>A0ABW0XEQ7_9ACTN</name>
<dbReference type="GO" id="GO:0016301">
    <property type="term" value="F:kinase activity"/>
    <property type="evidence" value="ECO:0007669"/>
    <property type="project" value="UniProtKB-KW"/>
</dbReference>
<evidence type="ECO:0000256" key="3">
    <source>
        <dbReference type="ARBA" id="ARBA00022777"/>
    </source>
</evidence>
<dbReference type="InterPro" id="IPR000719">
    <property type="entry name" value="Prot_kinase_dom"/>
</dbReference>
<dbReference type="InterPro" id="IPR008271">
    <property type="entry name" value="Ser/Thr_kinase_AS"/>
</dbReference>
<dbReference type="Proteomes" id="UP001595975">
    <property type="component" value="Unassembled WGS sequence"/>
</dbReference>
<keyword evidence="2 5" id="KW-0547">Nucleotide-binding</keyword>
<dbReference type="PROSITE" id="PS00107">
    <property type="entry name" value="PROTEIN_KINASE_ATP"/>
    <property type="match status" value="1"/>
</dbReference>
<evidence type="ECO:0000256" key="5">
    <source>
        <dbReference type="PROSITE-ProRule" id="PRU10141"/>
    </source>
</evidence>
<feature type="compositionally biased region" description="Basic and acidic residues" evidence="6">
    <location>
        <begin position="363"/>
        <end position="389"/>
    </location>
</feature>
<dbReference type="Gene3D" id="3.30.200.20">
    <property type="entry name" value="Phosphorylase Kinase, domain 1"/>
    <property type="match status" value="1"/>
</dbReference>
<evidence type="ECO:0000256" key="1">
    <source>
        <dbReference type="ARBA" id="ARBA00022679"/>
    </source>
</evidence>
<organism evidence="8 9">
    <name type="scientific">Kitasatospora misakiensis</name>
    <dbReference type="NCBI Taxonomy" id="67330"/>
    <lineage>
        <taxon>Bacteria</taxon>
        <taxon>Bacillati</taxon>
        <taxon>Actinomycetota</taxon>
        <taxon>Actinomycetes</taxon>
        <taxon>Kitasatosporales</taxon>
        <taxon>Streptomycetaceae</taxon>
        <taxon>Kitasatospora</taxon>
    </lineage>
</organism>
<keyword evidence="3 8" id="KW-0418">Kinase</keyword>
<protein>
    <submittedName>
        <fullName evidence="8">Protein kinase</fullName>
    </submittedName>
</protein>
<keyword evidence="1" id="KW-0808">Transferase</keyword>
<dbReference type="RefSeq" id="WP_380229574.1">
    <property type="nucleotide sequence ID" value="NZ_JBHSOF010000072.1"/>
</dbReference>
<gene>
    <name evidence="8" type="ORF">ACFP3U_33740</name>
</gene>
<dbReference type="PROSITE" id="PS50011">
    <property type="entry name" value="PROTEIN_KINASE_DOM"/>
    <property type="match status" value="1"/>
</dbReference>
<dbReference type="PROSITE" id="PS00108">
    <property type="entry name" value="PROTEIN_KINASE_ST"/>
    <property type="match status" value="1"/>
</dbReference>
<dbReference type="CDD" id="cd14014">
    <property type="entry name" value="STKc_PknB_like"/>
    <property type="match status" value="1"/>
</dbReference>
<dbReference type="PANTHER" id="PTHR43289">
    <property type="entry name" value="MITOGEN-ACTIVATED PROTEIN KINASE KINASE KINASE 20-RELATED"/>
    <property type="match status" value="1"/>
</dbReference>
<proteinExistence type="predicted"/>
<accession>A0ABW0XEQ7</accession>
<dbReference type="SUPFAM" id="SSF56112">
    <property type="entry name" value="Protein kinase-like (PK-like)"/>
    <property type="match status" value="1"/>
</dbReference>
<dbReference type="InterPro" id="IPR011009">
    <property type="entry name" value="Kinase-like_dom_sf"/>
</dbReference>
<dbReference type="Pfam" id="PF00069">
    <property type="entry name" value="Pkinase"/>
    <property type="match status" value="1"/>
</dbReference>
<feature type="domain" description="Protein kinase" evidence="7">
    <location>
        <begin position="11"/>
        <end position="270"/>
    </location>
</feature>
<dbReference type="PANTHER" id="PTHR43289:SF30">
    <property type="entry name" value="NON-SPECIFIC SERINE_THREONINE PROTEIN KINASE"/>
    <property type="match status" value="1"/>
</dbReference>